<evidence type="ECO:0000313" key="4">
    <source>
        <dbReference type="Proteomes" id="UP000198949"/>
    </source>
</evidence>
<keyword evidence="4" id="KW-1185">Reference proteome</keyword>
<keyword evidence="1" id="KW-0479">Metal-binding</keyword>
<dbReference type="EMBL" id="FNAD01000007">
    <property type="protein sequence ID" value="SDD78500.1"/>
    <property type="molecule type" value="Genomic_DNA"/>
</dbReference>
<dbReference type="InterPro" id="IPR013096">
    <property type="entry name" value="Cupin_2"/>
</dbReference>
<dbReference type="OrthoDB" id="9791637at2"/>
<dbReference type="PANTHER" id="PTHR35848:SF6">
    <property type="entry name" value="CUPIN TYPE-2 DOMAIN-CONTAINING PROTEIN"/>
    <property type="match status" value="1"/>
</dbReference>
<sequence length="124" mass="13719">MIQIIDPFAASQPIWLGLDQAGFRRKVFKVADEALNGSEFLVSGLTIFEPGESSSLHNHPESEEVDFIVRGHGEVVSEDGGRTPFATNTFMFIPKGVMHQHVNTGREPLWLVFVYGPHGELPTT</sequence>
<dbReference type="Gene3D" id="2.60.120.10">
    <property type="entry name" value="Jelly Rolls"/>
    <property type="match status" value="1"/>
</dbReference>
<dbReference type="Pfam" id="PF07883">
    <property type="entry name" value="Cupin_2"/>
    <property type="match status" value="1"/>
</dbReference>
<evidence type="ECO:0000313" key="3">
    <source>
        <dbReference type="EMBL" id="SDD78500.1"/>
    </source>
</evidence>
<reference evidence="4" key="1">
    <citation type="submission" date="2016-10" db="EMBL/GenBank/DDBJ databases">
        <authorList>
            <person name="Varghese N."/>
            <person name="Submissions S."/>
        </authorList>
    </citation>
    <scope>NUCLEOTIDE SEQUENCE [LARGE SCALE GENOMIC DNA]</scope>
    <source>
        <strain evidence="4">CGMCC 4.3516</strain>
    </source>
</reference>
<dbReference type="GO" id="GO:0046872">
    <property type="term" value="F:metal ion binding"/>
    <property type="evidence" value="ECO:0007669"/>
    <property type="project" value="UniProtKB-KW"/>
</dbReference>
<proteinExistence type="predicted"/>
<dbReference type="Proteomes" id="UP000198949">
    <property type="component" value="Unassembled WGS sequence"/>
</dbReference>
<protein>
    <submittedName>
        <fullName evidence="3">Cupin domain-containing protein</fullName>
    </submittedName>
</protein>
<gene>
    <name evidence="3" type="ORF">SAMN05216270_107216</name>
</gene>
<accession>A0A1G6XK01</accession>
<dbReference type="InterPro" id="IPR051610">
    <property type="entry name" value="GPI/OXD"/>
</dbReference>
<dbReference type="InterPro" id="IPR014710">
    <property type="entry name" value="RmlC-like_jellyroll"/>
</dbReference>
<dbReference type="InterPro" id="IPR011051">
    <property type="entry name" value="RmlC_Cupin_sf"/>
</dbReference>
<dbReference type="AlphaFoldDB" id="A0A1G6XK01"/>
<feature type="domain" description="Cupin type-2" evidence="2">
    <location>
        <begin position="45"/>
        <end position="115"/>
    </location>
</feature>
<name>A0A1G6XK01_9ACTN</name>
<dbReference type="SUPFAM" id="SSF51182">
    <property type="entry name" value="RmlC-like cupins"/>
    <property type="match status" value="1"/>
</dbReference>
<organism evidence="3 4">
    <name type="scientific">Glycomyces harbinensis</name>
    <dbReference type="NCBI Taxonomy" id="58114"/>
    <lineage>
        <taxon>Bacteria</taxon>
        <taxon>Bacillati</taxon>
        <taxon>Actinomycetota</taxon>
        <taxon>Actinomycetes</taxon>
        <taxon>Glycomycetales</taxon>
        <taxon>Glycomycetaceae</taxon>
        <taxon>Glycomyces</taxon>
    </lineage>
</organism>
<evidence type="ECO:0000259" key="2">
    <source>
        <dbReference type="Pfam" id="PF07883"/>
    </source>
</evidence>
<dbReference type="STRING" id="58114.SAMN05216270_107216"/>
<evidence type="ECO:0000256" key="1">
    <source>
        <dbReference type="ARBA" id="ARBA00022723"/>
    </source>
</evidence>
<dbReference type="PANTHER" id="PTHR35848">
    <property type="entry name" value="OXALATE-BINDING PROTEIN"/>
    <property type="match status" value="1"/>
</dbReference>
<dbReference type="RefSeq" id="WP_091035640.1">
    <property type="nucleotide sequence ID" value="NZ_FNAD01000007.1"/>
</dbReference>